<organism evidence="1 2">
    <name type="scientific">Deinococcus peraridilitoris (strain DSM 19664 / LMG 22246 / CIP 109416 / KR-200)</name>
    <dbReference type="NCBI Taxonomy" id="937777"/>
    <lineage>
        <taxon>Bacteria</taxon>
        <taxon>Thermotogati</taxon>
        <taxon>Deinococcota</taxon>
        <taxon>Deinococci</taxon>
        <taxon>Deinococcales</taxon>
        <taxon>Deinococcaceae</taxon>
        <taxon>Deinococcus</taxon>
    </lineage>
</organism>
<dbReference type="Proteomes" id="UP000010467">
    <property type="component" value="Chromosome"/>
</dbReference>
<reference evidence="2" key="1">
    <citation type="submission" date="2012-03" db="EMBL/GenBank/DDBJ databases">
        <title>Complete sequence of chromosome of Deinococcus peraridilitoris DSM 19664.</title>
        <authorList>
            <person name="Lucas S."/>
            <person name="Copeland A."/>
            <person name="Lapidus A."/>
            <person name="Glavina del Rio T."/>
            <person name="Dalin E."/>
            <person name="Tice H."/>
            <person name="Bruce D."/>
            <person name="Goodwin L."/>
            <person name="Pitluck S."/>
            <person name="Peters L."/>
            <person name="Mikhailova N."/>
            <person name="Lu M."/>
            <person name="Kyrpides N."/>
            <person name="Mavromatis K."/>
            <person name="Ivanova N."/>
            <person name="Brettin T."/>
            <person name="Detter J.C."/>
            <person name="Han C."/>
            <person name="Larimer F."/>
            <person name="Land M."/>
            <person name="Hauser L."/>
            <person name="Markowitz V."/>
            <person name="Cheng J.-F."/>
            <person name="Hugenholtz P."/>
            <person name="Woyke T."/>
            <person name="Wu D."/>
            <person name="Pukall R."/>
            <person name="Steenblock K."/>
            <person name="Brambilla E."/>
            <person name="Klenk H.-P."/>
            <person name="Eisen J.A."/>
        </authorList>
    </citation>
    <scope>NUCLEOTIDE SEQUENCE [LARGE SCALE GENOMIC DNA]</scope>
    <source>
        <strain evidence="2">DSM 19664 / LMG 22246 / CIP 109416 / KR-200</strain>
    </source>
</reference>
<protein>
    <submittedName>
        <fullName evidence="1">Uncharacterized protein</fullName>
    </submittedName>
</protein>
<accession>K9ZZ60</accession>
<sequence length="104" mass="12002">MNTRTFRVGNMDNYFSPENHMPAIIAEAETHEYAVYGPLDKLCAQMVAEDFAAKNFDRFEYPNSFDLLIWEDGTPDVAYRVYVEVRSEPVFDGSARRIDTPLNK</sequence>
<dbReference type="HOGENOM" id="CLU_2245526_0_0_0"/>
<dbReference type="STRING" id="937777.Deipe_0443"/>
<dbReference type="KEGG" id="dpd:Deipe_0443"/>
<dbReference type="AlphaFoldDB" id="K9ZZ60"/>
<proteinExistence type="predicted"/>
<dbReference type="PATRIC" id="fig|937777.3.peg.451"/>
<evidence type="ECO:0000313" key="1">
    <source>
        <dbReference type="EMBL" id="AFZ66040.1"/>
    </source>
</evidence>
<keyword evidence="2" id="KW-1185">Reference proteome</keyword>
<name>K9ZZ60_DEIPD</name>
<dbReference type="RefSeq" id="WP_015234350.1">
    <property type="nucleotide sequence ID" value="NC_019793.1"/>
</dbReference>
<gene>
    <name evidence="1" type="ordered locus">Deipe_0443</name>
</gene>
<dbReference type="EMBL" id="CP003382">
    <property type="protein sequence ID" value="AFZ66040.1"/>
    <property type="molecule type" value="Genomic_DNA"/>
</dbReference>
<evidence type="ECO:0000313" key="2">
    <source>
        <dbReference type="Proteomes" id="UP000010467"/>
    </source>
</evidence>